<accession>A0A090I6I1</accession>
<protein>
    <submittedName>
        <fullName evidence="7">Glutathionylspermidine synthase</fullName>
        <ecNumber evidence="7">6.3.1.8</ecNumber>
    </submittedName>
</protein>
<evidence type="ECO:0000313" key="7">
    <source>
        <dbReference type="EMBL" id="CED57086.1"/>
    </source>
</evidence>
<dbReference type="EC" id="6.3.1.8" evidence="7"/>
<evidence type="ECO:0000259" key="6">
    <source>
        <dbReference type="Pfam" id="PF03738"/>
    </source>
</evidence>
<dbReference type="GO" id="GO:0008885">
    <property type="term" value="F:glutathionylspermidine synthase activity"/>
    <property type="evidence" value="ECO:0007669"/>
    <property type="project" value="UniProtKB-EC"/>
</dbReference>
<dbReference type="InterPro" id="IPR016185">
    <property type="entry name" value="PreATP-grasp_dom_sf"/>
</dbReference>
<evidence type="ECO:0000256" key="4">
    <source>
        <dbReference type="ARBA" id="ARBA00022840"/>
    </source>
</evidence>
<dbReference type="Proteomes" id="UP000032427">
    <property type="component" value="Chromosome 2"/>
</dbReference>
<proteinExistence type="predicted"/>
<evidence type="ECO:0000256" key="5">
    <source>
        <dbReference type="ARBA" id="ARBA00022842"/>
    </source>
</evidence>
<dbReference type="InterPro" id="IPR005494">
    <property type="entry name" value="GSPS_pre-ATP-grasp-like_dom"/>
</dbReference>
<dbReference type="AlphaFoldDB" id="A0A090I6I1"/>
<dbReference type="GeneID" id="28542691"/>
<evidence type="ECO:0000313" key="8">
    <source>
        <dbReference type="Proteomes" id="UP000032427"/>
    </source>
</evidence>
<keyword evidence="4" id="KW-0067">ATP-binding</keyword>
<name>A0A090I6I1_9GAMM</name>
<dbReference type="Pfam" id="PF03738">
    <property type="entry name" value="GSP_synth"/>
    <property type="match status" value="1"/>
</dbReference>
<feature type="domain" description="Glutathionylspermidine synthase pre-ATP-grasp-like" evidence="6">
    <location>
        <begin position="12"/>
        <end position="387"/>
    </location>
</feature>
<dbReference type="SUPFAM" id="SSF56059">
    <property type="entry name" value="Glutathione synthetase ATP-binding domain-like"/>
    <property type="match status" value="1"/>
</dbReference>
<dbReference type="OrthoDB" id="9765517at2"/>
<evidence type="ECO:0000256" key="2">
    <source>
        <dbReference type="ARBA" id="ARBA00022723"/>
    </source>
</evidence>
<keyword evidence="1 7" id="KW-0436">Ligase</keyword>
<dbReference type="GO" id="GO:0046872">
    <property type="term" value="F:metal ion binding"/>
    <property type="evidence" value="ECO:0007669"/>
    <property type="project" value="UniProtKB-KW"/>
</dbReference>
<dbReference type="EMBL" id="LN554847">
    <property type="protein sequence ID" value="CED57086.1"/>
    <property type="molecule type" value="Genomic_DNA"/>
</dbReference>
<keyword evidence="5" id="KW-0460">Magnesium</keyword>
<keyword evidence="2" id="KW-0479">Metal-binding</keyword>
<reference evidence="8" key="1">
    <citation type="submission" date="2014-09" db="EMBL/GenBank/DDBJ databases">
        <authorList>
            <person name="Hjerde E."/>
        </authorList>
    </citation>
    <scope>NUCLEOTIDE SEQUENCE [LARGE SCALE GENOMIC DNA]</scope>
    <source>
        <strain evidence="8">06/09/139</strain>
    </source>
</reference>
<keyword evidence="8" id="KW-1185">Reference proteome</keyword>
<sequence>MLLVDNAPRLNWQERMLEFDFNFYQVDENIPYWCEGRHYRFNAAQIDEIDKATELVHELCLKAVGYVIDNELWDLFQIPESAQNFVKSSWNNKEQYLYGRMDFAWNGIHPPKLLEYNADTPTSLFECSVIQWDWLKQHVDNVNLPKDSDQFNLVDELLIDRFKLIKSDKNLRSNLFHFAACTDSEEDLRTIEYLADCAIDAGFEVHIMDVEAIELSYDHTFLDDEGRTIVNMFKLYPWEFMLREEFGAYLEEANVMWLEPAWKSILSNKALLPILWKLFPDCPYILPAYFDTDKEVALMTSKVKKPIFSREGSNIEIWKNGVQLEKSDGPYGEEGFIVQEYAPLANLGCGSTVIGSWVIGKVAGGMSVRESSTLITEDTALFVPHIIHG</sequence>
<dbReference type="STRING" id="80852.AWOD_II_0441"/>
<dbReference type="SUPFAM" id="SSF52440">
    <property type="entry name" value="PreATP-grasp domain"/>
    <property type="match status" value="1"/>
</dbReference>
<dbReference type="HOGENOM" id="CLU_059175_0_0_6"/>
<organism evidence="7 8">
    <name type="scientific">Aliivibrio wodanis</name>
    <dbReference type="NCBI Taxonomy" id="80852"/>
    <lineage>
        <taxon>Bacteria</taxon>
        <taxon>Pseudomonadati</taxon>
        <taxon>Pseudomonadota</taxon>
        <taxon>Gammaproteobacteria</taxon>
        <taxon>Vibrionales</taxon>
        <taxon>Vibrionaceae</taxon>
        <taxon>Aliivibrio</taxon>
    </lineage>
</organism>
<evidence type="ECO:0000256" key="3">
    <source>
        <dbReference type="ARBA" id="ARBA00022741"/>
    </source>
</evidence>
<evidence type="ECO:0000256" key="1">
    <source>
        <dbReference type="ARBA" id="ARBA00022598"/>
    </source>
</evidence>
<dbReference type="KEGG" id="awd:AWOD_II_0441"/>
<dbReference type="GO" id="GO:0005524">
    <property type="term" value="F:ATP binding"/>
    <property type="evidence" value="ECO:0007669"/>
    <property type="project" value="UniProtKB-KW"/>
</dbReference>
<gene>
    <name evidence="7" type="ORF">AWOD_II_0441</name>
</gene>
<dbReference type="PATRIC" id="fig|80852.17.peg.3203"/>
<dbReference type="Gene3D" id="3.30.1490.330">
    <property type="match status" value="1"/>
</dbReference>
<keyword evidence="3" id="KW-0547">Nucleotide-binding</keyword>